<dbReference type="Proteomes" id="UP000027931">
    <property type="component" value="Unassembled WGS sequence"/>
</dbReference>
<feature type="transmembrane region" description="Helical" evidence="1">
    <location>
        <begin position="152"/>
        <end position="181"/>
    </location>
</feature>
<feature type="transmembrane region" description="Helical" evidence="1">
    <location>
        <begin position="287"/>
        <end position="309"/>
    </location>
</feature>
<gene>
    <name evidence="2" type="ORF">EL26_23260</name>
</gene>
<organism evidence="2 3">
    <name type="scientific">Tumebacillus flagellatus</name>
    <dbReference type="NCBI Taxonomy" id="1157490"/>
    <lineage>
        <taxon>Bacteria</taxon>
        <taxon>Bacillati</taxon>
        <taxon>Bacillota</taxon>
        <taxon>Bacilli</taxon>
        <taxon>Bacillales</taxon>
        <taxon>Alicyclobacillaceae</taxon>
        <taxon>Tumebacillus</taxon>
    </lineage>
</organism>
<evidence type="ECO:0000313" key="3">
    <source>
        <dbReference type="Proteomes" id="UP000027931"/>
    </source>
</evidence>
<dbReference type="EMBL" id="JMIR01000051">
    <property type="protein sequence ID" value="KEO81001.1"/>
    <property type="molecule type" value="Genomic_DNA"/>
</dbReference>
<evidence type="ECO:0008006" key="4">
    <source>
        <dbReference type="Google" id="ProtNLM"/>
    </source>
</evidence>
<reference evidence="2 3" key="1">
    <citation type="journal article" date="2013" name="Int. J. Syst. Evol. Microbiol.">
        <title>Tumebacillus flagellatus sp. nov., an alpha-amylase/pullulanase-producing bacterium isolated from cassava wastewater.</title>
        <authorList>
            <person name="Wang Q."/>
            <person name="Xie N."/>
            <person name="Qin Y."/>
            <person name="Shen N."/>
            <person name="Zhu J."/>
            <person name="Mi H."/>
            <person name="Huang R."/>
        </authorList>
    </citation>
    <scope>NUCLEOTIDE SEQUENCE [LARGE SCALE GENOMIC DNA]</scope>
    <source>
        <strain evidence="2 3">GST4</strain>
    </source>
</reference>
<dbReference type="eggNOG" id="COG1277">
    <property type="taxonomic scope" value="Bacteria"/>
</dbReference>
<dbReference type="STRING" id="1157490.EL26_23260"/>
<dbReference type="AlphaFoldDB" id="A0A074LFI0"/>
<dbReference type="PANTHER" id="PTHR37305:SF1">
    <property type="entry name" value="MEMBRANE PROTEIN"/>
    <property type="match status" value="1"/>
</dbReference>
<feature type="transmembrane region" description="Helical" evidence="1">
    <location>
        <begin position="20"/>
        <end position="37"/>
    </location>
</feature>
<dbReference type="RefSeq" id="WP_038094439.1">
    <property type="nucleotide sequence ID" value="NZ_JMIR01000051.1"/>
</dbReference>
<feature type="transmembrane region" description="Helical" evidence="1">
    <location>
        <begin position="235"/>
        <end position="253"/>
    </location>
</feature>
<feature type="transmembrane region" description="Helical" evidence="1">
    <location>
        <begin position="110"/>
        <end position="131"/>
    </location>
</feature>
<keyword evidence="3" id="KW-1185">Reference proteome</keyword>
<sequence>MGNLIRNENMKLYIRPRTWVLIGLVVVSLIFNAMFAAKQPEVSPDWKAKLSNEIQQETQQLQDDQARGAFPQKQQLLQQQIKLNQYRLDHDIPPSHTTSWLFAKDFTGQLGLATIIAIVIAGDIVSSEYQWGTIKLLLIRPVTRTKIYLAKYAAVLLFGLFVTVIMLVLSLLVGGALFGFAGLSEPYLPNLPLEDMVPGSLSVGQDLVLTYLTALLYLWVVSTIAFMFSAASRSSVLGITLTMVVTAAGEVLAKSMPNFSGMKFWLFTNTGLLQYFEGVPPIPGMTLGFSLAVIAAYVLVCHAVGWLFFTKNDVSA</sequence>
<feature type="transmembrane region" description="Helical" evidence="1">
    <location>
        <begin position="208"/>
        <end position="228"/>
    </location>
</feature>
<protein>
    <recommendedName>
        <fullName evidence="4">ABC transporter permease</fullName>
    </recommendedName>
</protein>
<evidence type="ECO:0000256" key="1">
    <source>
        <dbReference type="SAM" id="Phobius"/>
    </source>
</evidence>
<name>A0A074LFI0_9BACL</name>
<proteinExistence type="predicted"/>
<keyword evidence="1" id="KW-1133">Transmembrane helix</keyword>
<dbReference type="Pfam" id="PF12730">
    <property type="entry name" value="ABC2_membrane_4"/>
    <property type="match status" value="1"/>
</dbReference>
<evidence type="ECO:0000313" key="2">
    <source>
        <dbReference type="EMBL" id="KEO81001.1"/>
    </source>
</evidence>
<accession>A0A074LFI0</accession>
<dbReference type="PANTHER" id="PTHR37305">
    <property type="entry name" value="INTEGRAL MEMBRANE PROTEIN-RELATED"/>
    <property type="match status" value="1"/>
</dbReference>
<comment type="caution">
    <text evidence="2">The sequence shown here is derived from an EMBL/GenBank/DDBJ whole genome shotgun (WGS) entry which is preliminary data.</text>
</comment>
<keyword evidence="1" id="KW-0472">Membrane</keyword>
<dbReference type="OrthoDB" id="8613028at2"/>
<keyword evidence="1" id="KW-0812">Transmembrane</keyword>